<accession>N4XC12</accession>
<name>N4XC12_COCH4</name>
<sequence length="253" mass="26634">MYRTAMWSRRTCMGWSNGRGNRGAWAAGNCPLGHRGAHSARDDLSSGLPSSLRLGEWIRSGALGRPVAAGRRSRLHMCPALSGALMQATAPHPIVRLHRTAPHHARGDEGGGDARRVVPLLAEIWSIRRPPAMLAGGSSAFGPLGLLHAAHSSLSLPRVVKAGVGVGAGRGSGRRCGCGRRGSGDNDGWVGVRLSQPGVVGWVNGALHGRRAANQRHAARSQAMESNAAARQRSLTLAKHPCTTDSRPLSDYS</sequence>
<protein>
    <submittedName>
        <fullName evidence="1">Uncharacterized protein</fullName>
    </submittedName>
</protein>
<proteinExistence type="predicted"/>
<dbReference type="EMBL" id="KB733462">
    <property type="protein sequence ID" value="ENI02782.1"/>
    <property type="molecule type" value="Genomic_DNA"/>
</dbReference>
<dbReference type="AlphaFoldDB" id="N4XC12"/>
<dbReference type="HOGENOM" id="CLU_1098395_0_0_1"/>
<organism evidence="1 2">
    <name type="scientific">Cochliobolus heterostrophus (strain C4 / ATCC 48331 / race T)</name>
    <name type="common">Southern corn leaf blight fungus</name>
    <name type="synonym">Bipolaris maydis</name>
    <dbReference type="NCBI Taxonomy" id="665024"/>
    <lineage>
        <taxon>Eukaryota</taxon>
        <taxon>Fungi</taxon>
        <taxon>Dikarya</taxon>
        <taxon>Ascomycota</taxon>
        <taxon>Pezizomycotina</taxon>
        <taxon>Dothideomycetes</taxon>
        <taxon>Pleosporomycetidae</taxon>
        <taxon>Pleosporales</taxon>
        <taxon>Pleosporineae</taxon>
        <taxon>Pleosporaceae</taxon>
        <taxon>Bipolaris</taxon>
    </lineage>
</organism>
<evidence type="ECO:0000313" key="2">
    <source>
        <dbReference type="Proteomes" id="UP000012338"/>
    </source>
</evidence>
<keyword evidence="2" id="KW-1185">Reference proteome</keyword>
<reference evidence="1 2" key="1">
    <citation type="journal article" date="2012" name="PLoS Pathog.">
        <title>Diverse lifestyles and strategies of plant pathogenesis encoded in the genomes of eighteen Dothideomycetes fungi.</title>
        <authorList>
            <person name="Ohm R.A."/>
            <person name="Feau N."/>
            <person name="Henrissat B."/>
            <person name="Schoch C.L."/>
            <person name="Horwitz B.A."/>
            <person name="Barry K.W."/>
            <person name="Condon B.J."/>
            <person name="Copeland A.C."/>
            <person name="Dhillon B."/>
            <person name="Glaser F."/>
            <person name="Hesse C.N."/>
            <person name="Kosti I."/>
            <person name="LaButti K."/>
            <person name="Lindquist E.A."/>
            <person name="Lucas S."/>
            <person name="Salamov A.A."/>
            <person name="Bradshaw R.E."/>
            <person name="Ciuffetti L."/>
            <person name="Hamelin R.C."/>
            <person name="Kema G.H.J."/>
            <person name="Lawrence C."/>
            <person name="Scott J.A."/>
            <person name="Spatafora J.W."/>
            <person name="Turgeon B.G."/>
            <person name="de Wit P.J.G.M."/>
            <person name="Zhong S."/>
            <person name="Goodwin S.B."/>
            <person name="Grigoriev I.V."/>
        </authorList>
    </citation>
    <scope>NUCLEOTIDE SEQUENCE [LARGE SCALE GENOMIC DNA]</scope>
    <source>
        <strain evidence="2">C4 / ATCC 48331 / race T</strain>
    </source>
</reference>
<dbReference type="Proteomes" id="UP000012338">
    <property type="component" value="Unassembled WGS sequence"/>
</dbReference>
<evidence type="ECO:0000313" key="1">
    <source>
        <dbReference type="EMBL" id="ENI02782.1"/>
    </source>
</evidence>
<gene>
    <name evidence="1" type="ORF">COCC4DRAFT_25487</name>
</gene>
<dbReference type="OrthoDB" id="10543459at2759"/>
<reference evidence="2" key="2">
    <citation type="journal article" date="2013" name="PLoS Genet.">
        <title>Comparative genome structure, secondary metabolite, and effector coding capacity across Cochliobolus pathogens.</title>
        <authorList>
            <person name="Condon B.J."/>
            <person name="Leng Y."/>
            <person name="Wu D."/>
            <person name="Bushley K.E."/>
            <person name="Ohm R.A."/>
            <person name="Otillar R."/>
            <person name="Martin J."/>
            <person name="Schackwitz W."/>
            <person name="Grimwood J."/>
            <person name="MohdZainudin N."/>
            <person name="Xue C."/>
            <person name="Wang R."/>
            <person name="Manning V.A."/>
            <person name="Dhillon B."/>
            <person name="Tu Z.J."/>
            <person name="Steffenson B.J."/>
            <person name="Salamov A."/>
            <person name="Sun H."/>
            <person name="Lowry S."/>
            <person name="LaButti K."/>
            <person name="Han J."/>
            <person name="Copeland A."/>
            <person name="Lindquist E."/>
            <person name="Barry K."/>
            <person name="Schmutz J."/>
            <person name="Baker S.E."/>
            <person name="Ciuffetti L.M."/>
            <person name="Grigoriev I.V."/>
            <person name="Zhong S."/>
            <person name="Turgeon B.G."/>
        </authorList>
    </citation>
    <scope>NUCLEOTIDE SEQUENCE [LARGE SCALE GENOMIC DNA]</scope>
    <source>
        <strain evidence="2">C4 / ATCC 48331 / race T</strain>
    </source>
</reference>